<evidence type="ECO:0000256" key="2">
    <source>
        <dbReference type="ARBA" id="ARBA00023125"/>
    </source>
</evidence>
<dbReference type="RefSeq" id="WP_275087808.1">
    <property type="nucleotide sequence ID" value="NZ_CP119078.1"/>
</dbReference>
<sequence>MMMEFRNMNYQQQLEKVISFIGKHLDEKLTLNQLSEVACFSKYHFHRLFTAYTGLSLQQYIRWLRLKRAAHQLIIYKDKTIIEIAIDAGFESHESFTRAFKQTCNLSPSEFRSHSSWSVWEKPPYYLARTEEKLMSVVIKNIAARRLAVLEHRGAPERLGESVNKLIGWAKSQVVNLKPKAGEAFGFAYDDPKTTAAEDFRFDLAITVPEKLKLESDIIEKYLPSGRYAVVMHRGSRDTISDTIYRLYREWLPASGEELGDLPCIFCYYNFDHEVAETELLTECWLLLK</sequence>
<evidence type="ECO:0000256" key="3">
    <source>
        <dbReference type="ARBA" id="ARBA00023163"/>
    </source>
</evidence>
<keyword evidence="6" id="KW-1185">Reference proteome</keyword>
<keyword evidence="3" id="KW-0804">Transcription</keyword>
<dbReference type="SMART" id="SM00342">
    <property type="entry name" value="HTH_ARAC"/>
    <property type="match status" value="1"/>
</dbReference>
<dbReference type="PROSITE" id="PS01124">
    <property type="entry name" value="HTH_ARAC_FAMILY_2"/>
    <property type="match status" value="1"/>
</dbReference>
<organism evidence="5 6">
    <name type="scientific">Legionella cardiaca</name>
    <dbReference type="NCBI Taxonomy" id="1071983"/>
    <lineage>
        <taxon>Bacteria</taxon>
        <taxon>Pseudomonadati</taxon>
        <taxon>Pseudomonadota</taxon>
        <taxon>Gammaproteobacteria</taxon>
        <taxon>Legionellales</taxon>
        <taxon>Legionellaceae</taxon>
        <taxon>Legionella</taxon>
    </lineage>
</organism>
<dbReference type="InterPro" id="IPR011256">
    <property type="entry name" value="Reg_factor_effector_dom_sf"/>
</dbReference>
<dbReference type="SMART" id="SM00871">
    <property type="entry name" value="AraC_E_bind"/>
    <property type="match status" value="1"/>
</dbReference>
<feature type="domain" description="HTH araC/xylS-type" evidence="4">
    <location>
        <begin position="15"/>
        <end position="114"/>
    </location>
</feature>
<dbReference type="PANTHER" id="PTHR40055:SF1">
    <property type="entry name" value="TRANSCRIPTIONAL REGULATOR YGIV-RELATED"/>
    <property type="match status" value="1"/>
</dbReference>
<name>A0ABY8ANF1_9GAMM</name>
<dbReference type="Gene3D" id="3.20.80.10">
    <property type="entry name" value="Regulatory factor, effector binding domain"/>
    <property type="match status" value="1"/>
</dbReference>
<evidence type="ECO:0000259" key="4">
    <source>
        <dbReference type="PROSITE" id="PS01124"/>
    </source>
</evidence>
<dbReference type="Gene3D" id="1.10.10.60">
    <property type="entry name" value="Homeodomain-like"/>
    <property type="match status" value="2"/>
</dbReference>
<keyword evidence="2" id="KW-0238">DNA-binding</keyword>
<dbReference type="Pfam" id="PF06445">
    <property type="entry name" value="GyrI-like"/>
    <property type="match status" value="1"/>
</dbReference>
<keyword evidence="1" id="KW-0805">Transcription regulation</keyword>
<reference evidence="5 6" key="1">
    <citation type="submission" date="2023-02" db="EMBL/GenBank/DDBJ databases">
        <title>Genome Sequence of L. cardiaca H63T.</title>
        <authorList>
            <person name="Lopez A.E."/>
            <person name="Cianciotto N.P."/>
        </authorList>
    </citation>
    <scope>NUCLEOTIDE SEQUENCE [LARGE SCALE GENOMIC DNA]</scope>
    <source>
        <strain evidence="5 6">H63</strain>
    </source>
</reference>
<dbReference type="InterPro" id="IPR029442">
    <property type="entry name" value="GyrI-like"/>
</dbReference>
<dbReference type="InterPro" id="IPR020449">
    <property type="entry name" value="Tscrpt_reg_AraC-type_HTH"/>
</dbReference>
<evidence type="ECO:0000313" key="6">
    <source>
        <dbReference type="Proteomes" id="UP001222087"/>
    </source>
</evidence>
<dbReference type="PANTHER" id="PTHR40055">
    <property type="entry name" value="TRANSCRIPTIONAL REGULATOR YGIV-RELATED"/>
    <property type="match status" value="1"/>
</dbReference>
<evidence type="ECO:0000256" key="1">
    <source>
        <dbReference type="ARBA" id="ARBA00023015"/>
    </source>
</evidence>
<dbReference type="InterPro" id="IPR018062">
    <property type="entry name" value="HTH_AraC-typ_CS"/>
</dbReference>
<dbReference type="PRINTS" id="PR00032">
    <property type="entry name" value="HTHARAC"/>
</dbReference>
<dbReference type="InterPro" id="IPR010499">
    <property type="entry name" value="AraC_E-bd"/>
</dbReference>
<dbReference type="InterPro" id="IPR050908">
    <property type="entry name" value="SmbC-like"/>
</dbReference>
<dbReference type="SUPFAM" id="SSF46689">
    <property type="entry name" value="Homeodomain-like"/>
    <property type="match status" value="2"/>
</dbReference>
<dbReference type="SUPFAM" id="SSF55136">
    <property type="entry name" value="Probable bacterial effector-binding domain"/>
    <property type="match status" value="1"/>
</dbReference>
<dbReference type="InterPro" id="IPR018060">
    <property type="entry name" value="HTH_AraC"/>
</dbReference>
<dbReference type="Pfam" id="PF12833">
    <property type="entry name" value="HTH_18"/>
    <property type="match status" value="1"/>
</dbReference>
<dbReference type="InterPro" id="IPR009057">
    <property type="entry name" value="Homeodomain-like_sf"/>
</dbReference>
<accession>A0ABY8ANF1</accession>
<evidence type="ECO:0000313" key="5">
    <source>
        <dbReference type="EMBL" id="WED41984.1"/>
    </source>
</evidence>
<proteinExistence type="predicted"/>
<dbReference type="PROSITE" id="PS00041">
    <property type="entry name" value="HTH_ARAC_FAMILY_1"/>
    <property type="match status" value="1"/>
</dbReference>
<dbReference type="Proteomes" id="UP001222087">
    <property type="component" value="Chromosome"/>
</dbReference>
<dbReference type="EMBL" id="CP119078">
    <property type="protein sequence ID" value="WED41984.1"/>
    <property type="molecule type" value="Genomic_DNA"/>
</dbReference>
<protein>
    <submittedName>
        <fullName evidence="5">AraC family transcriptional regulator</fullName>
    </submittedName>
</protein>
<gene>
    <name evidence="5" type="ORF">PXX05_08550</name>
</gene>